<dbReference type="GO" id="GO:0006353">
    <property type="term" value="P:DNA-templated transcription termination"/>
    <property type="evidence" value="ECO:0007669"/>
    <property type="project" value="InterPro"/>
</dbReference>
<dbReference type="GO" id="GO:0003690">
    <property type="term" value="F:double-stranded DNA binding"/>
    <property type="evidence" value="ECO:0007669"/>
    <property type="project" value="UniProtKB-UniRule"/>
</dbReference>
<keyword evidence="3" id="KW-0227">DNA damage</keyword>
<dbReference type="SMART" id="SM00959">
    <property type="entry name" value="Rho_N"/>
    <property type="match status" value="1"/>
</dbReference>
<dbReference type="AlphaFoldDB" id="A0A5Q2RT85"/>
<keyword evidence="1 3" id="KW-0238">DNA-binding</keyword>
<sequence>MPRSLWTGSISFGLVTVPVKLFSATEDKDIRFHQFERGTGERVRIRRVAEGTDREVEFGDIDKGYEVTKGQYVIVTPEELESVDPGRSKTIDIEDFVGLEEIDPVYFQSTYVVAPANEAAARPYKVLQMAMERSGRAAIARFVMRSKQHLAVVRPVEGRLLLETLYFSDEVRAVDDIRELGYLDEAGEPRDREIEMAEQLLDSLTTEWEPSRYEDTYRERVLELIESKAEGRTLVTEEEEESAPVIDLMAALEASVKRAKEGRAAAKGAGGSGGAARSSGSDAGDATDELAEMSKDELYEEAQRLDIPGRSKMGKDDLVEAIRSASGKKGRRAS</sequence>
<dbReference type="CDD" id="cd00789">
    <property type="entry name" value="KU_like"/>
    <property type="match status" value="1"/>
</dbReference>
<keyword evidence="2 3" id="KW-0233">DNA recombination</keyword>
<keyword evidence="8" id="KW-1185">Reference proteome</keyword>
<dbReference type="InterPro" id="IPR006164">
    <property type="entry name" value="DNA_bd_Ku70/Ku80"/>
</dbReference>
<evidence type="ECO:0000313" key="8">
    <source>
        <dbReference type="Proteomes" id="UP000334019"/>
    </source>
</evidence>
<accession>A0A5Q2RT85</accession>
<feature type="domain" description="Rho termination factor-like N-terminal" evidence="6">
    <location>
        <begin position="289"/>
        <end position="331"/>
    </location>
</feature>
<dbReference type="SUPFAM" id="SSF100939">
    <property type="entry name" value="SPOC domain-like"/>
    <property type="match status" value="1"/>
</dbReference>
<dbReference type="InterPro" id="IPR009187">
    <property type="entry name" value="Prok_Ku"/>
</dbReference>
<feature type="region of interest" description="Disordered" evidence="4">
    <location>
        <begin position="264"/>
        <end position="334"/>
    </location>
</feature>
<evidence type="ECO:0000259" key="6">
    <source>
        <dbReference type="SMART" id="SM00959"/>
    </source>
</evidence>
<dbReference type="GO" id="GO:0006303">
    <property type="term" value="P:double-strand break repair via nonhomologous end joining"/>
    <property type="evidence" value="ECO:0007669"/>
    <property type="project" value="UniProtKB-UniRule"/>
</dbReference>
<evidence type="ECO:0000256" key="3">
    <source>
        <dbReference type="HAMAP-Rule" id="MF_01875"/>
    </source>
</evidence>
<dbReference type="Gene3D" id="2.40.290.10">
    <property type="match status" value="1"/>
</dbReference>
<evidence type="ECO:0000313" key="7">
    <source>
        <dbReference type="EMBL" id="QGG96425.1"/>
    </source>
</evidence>
<dbReference type="GO" id="GO:0006310">
    <property type="term" value="P:DNA recombination"/>
    <property type="evidence" value="ECO:0007669"/>
    <property type="project" value="UniProtKB-KW"/>
</dbReference>
<dbReference type="PIRSF" id="PIRSF006493">
    <property type="entry name" value="Prok_Ku"/>
    <property type="match status" value="1"/>
</dbReference>
<dbReference type="InterPro" id="IPR036269">
    <property type="entry name" value="Rho_N_sf"/>
</dbReference>
<gene>
    <name evidence="3" type="primary">ku</name>
    <name evidence="7" type="ORF">GH723_15685</name>
</gene>
<feature type="domain" description="Ku" evidence="5">
    <location>
        <begin position="53"/>
        <end position="182"/>
    </location>
</feature>
<organism evidence="7 8">
    <name type="scientific">Actinomarinicola tropica</name>
    <dbReference type="NCBI Taxonomy" id="2789776"/>
    <lineage>
        <taxon>Bacteria</taxon>
        <taxon>Bacillati</taxon>
        <taxon>Actinomycetota</taxon>
        <taxon>Acidimicrobiia</taxon>
        <taxon>Acidimicrobiales</taxon>
        <taxon>Iamiaceae</taxon>
        <taxon>Actinomarinicola</taxon>
    </lineage>
</organism>
<dbReference type="SUPFAM" id="SSF68912">
    <property type="entry name" value="Rho N-terminal domain-like"/>
    <property type="match status" value="1"/>
</dbReference>
<evidence type="ECO:0000256" key="1">
    <source>
        <dbReference type="ARBA" id="ARBA00023125"/>
    </source>
</evidence>
<dbReference type="EMBL" id="CP045851">
    <property type="protein sequence ID" value="QGG96425.1"/>
    <property type="molecule type" value="Genomic_DNA"/>
</dbReference>
<dbReference type="NCBIfam" id="TIGR02772">
    <property type="entry name" value="Ku_bact"/>
    <property type="match status" value="1"/>
</dbReference>
<dbReference type="PANTHER" id="PTHR41251">
    <property type="entry name" value="NON-HOMOLOGOUS END JOINING PROTEIN KU"/>
    <property type="match status" value="1"/>
</dbReference>
<dbReference type="RefSeq" id="WP_153760529.1">
    <property type="nucleotide sequence ID" value="NZ_CP045851.1"/>
</dbReference>
<evidence type="ECO:0000256" key="4">
    <source>
        <dbReference type="SAM" id="MobiDB-lite"/>
    </source>
</evidence>
<keyword evidence="3" id="KW-0234">DNA repair</keyword>
<proteinExistence type="inferred from homology"/>
<protein>
    <recommendedName>
        <fullName evidence="3">Non-homologous end joining protein Ku</fullName>
    </recommendedName>
</protein>
<dbReference type="SMART" id="SM00559">
    <property type="entry name" value="Ku78"/>
    <property type="match status" value="1"/>
</dbReference>
<dbReference type="InterPro" id="IPR016194">
    <property type="entry name" value="SPOC-like_C_dom_sf"/>
</dbReference>
<feature type="compositionally biased region" description="Basic and acidic residues" evidence="4">
    <location>
        <begin position="292"/>
        <end position="320"/>
    </location>
</feature>
<dbReference type="KEGG" id="atq:GH723_15685"/>
<dbReference type="Pfam" id="PF07498">
    <property type="entry name" value="Rho_N"/>
    <property type="match status" value="1"/>
</dbReference>
<comment type="function">
    <text evidence="3">With LigD forms a non-homologous end joining (NHEJ) DNA repair enzyme, which repairs dsDNA breaks with reduced fidelity. Binds linear dsDNA with 5'- and 3'- overhangs but not closed circular dsDNA nor ssDNA. Recruits and stimulates the ligase activity of LigD.</text>
</comment>
<dbReference type="PANTHER" id="PTHR41251:SF1">
    <property type="entry name" value="NON-HOMOLOGOUS END JOINING PROTEIN KU"/>
    <property type="match status" value="1"/>
</dbReference>
<dbReference type="InterPro" id="IPR011112">
    <property type="entry name" value="Rho-like_N"/>
</dbReference>
<feature type="compositionally biased region" description="Low complexity" evidence="4">
    <location>
        <begin position="275"/>
        <end position="284"/>
    </location>
</feature>
<evidence type="ECO:0000256" key="2">
    <source>
        <dbReference type="ARBA" id="ARBA00023172"/>
    </source>
</evidence>
<dbReference type="HAMAP" id="MF_01875">
    <property type="entry name" value="Prokaryotic_Ku"/>
    <property type="match status" value="1"/>
</dbReference>
<evidence type="ECO:0000259" key="5">
    <source>
        <dbReference type="SMART" id="SM00559"/>
    </source>
</evidence>
<comment type="similarity">
    <text evidence="3">Belongs to the prokaryotic Ku family.</text>
</comment>
<dbReference type="Proteomes" id="UP000334019">
    <property type="component" value="Chromosome"/>
</dbReference>
<dbReference type="Pfam" id="PF02735">
    <property type="entry name" value="Ku"/>
    <property type="match status" value="1"/>
</dbReference>
<comment type="subunit">
    <text evidence="3">Homodimer. Interacts with LigD.</text>
</comment>
<name>A0A5Q2RT85_9ACTN</name>
<reference evidence="7 8" key="1">
    <citation type="submission" date="2019-11" db="EMBL/GenBank/DDBJ databases">
        <authorList>
            <person name="He Y."/>
        </authorList>
    </citation>
    <scope>NUCLEOTIDE SEQUENCE [LARGE SCALE GENOMIC DNA]</scope>
    <source>
        <strain evidence="7 8">SCSIO 58843</strain>
    </source>
</reference>